<proteinExistence type="predicted"/>
<accession>A0A9W4X2J5</accession>
<evidence type="ECO:0000313" key="2">
    <source>
        <dbReference type="EMBL" id="CAI2197324.1"/>
    </source>
</evidence>
<dbReference type="Proteomes" id="UP001153678">
    <property type="component" value="Unassembled WGS sequence"/>
</dbReference>
<keyword evidence="3" id="KW-1185">Reference proteome</keyword>
<organism evidence="2 3">
    <name type="scientific">Funneliformis geosporum</name>
    <dbReference type="NCBI Taxonomy" id="1117311"/>
    <lineage>
        <taxon>Eukaryota</taxon>
        <taxon>Fungi</taxon>
        <taxon>Fungi incertae sedis</taxon>
        <taxon>Mucoromycota</taxon>
        <taxon>Glomeromycotina</taxon>
        <taxon>Glomeromycetes</taxon>
        <taxon>Glomerales</taxon>
        <taxon>Glomeraceae</taxon>
        <taxon>Funneliformis</taxon>
    </lineage>
</organism>
<name>A0A9W4X2J5_9GLOM</name>
<reference evidence="2" key="1">
    <citation type="submission" date="2022-08" db="EMBL/GenBank/DDBJ databases">
        <authorList>
            <person name="Kallberg Y."/>
            <person name="Tangrot J."/>
            <person name="Rosling A."/>
        </authorList>
    </citation>
    <scope>NUCLEOTIDE SEQUENCE</scope>
    <source>
        <strain evidence="2">Wild A</strain>
    </source>
</reference>
<evidence type="ECO:0000256" key="1">
    <source>
        <dbReference type="SAM" id="MobiDB-lite"/>
    </source>
</evidence>
<dbReference type="AlphaFoldDB" id="A0A9W4X2J5"/>
<comment type="caution">
    <text evidence="2">The sequence shown here is derived from an EMBL/GenBank/DDBJ whole genome shotgun (WGS) entry which is preliminary data.</text>
</comment>
<dbReference type="OrthoDB" id="2440891at2759"/>
<protein>
    <submittedName>
        <fullName evidence="2">11449_t:CDS:1</fullName>
    </submittedName>
</protein>
<sequence length="261" mass="29960">MSSYGNTRWKFRLPYFQENEKWNLVEFLQWSMIQYPNDFGNKEEEHRTYKICLEQLIHNPHLLKSRSSELVQQLASNCLNSFESSLEQVPCCAPGTNFFAESARLRPNSRGCKTTSSNKVKKFWENSLTVMETLKNASIINSKNVIQQVLDLQTDFNEALTNTTRESIKPALKRKSTVIDESDSDATKTDESTVSNAPEDIEDVLTGDNIIDDEQVKEHNLEKSWEFKEPIPGWLKLLHQHREDLATTTIGLKSLSQVAET</sequence>
<dbReference type="EMBL" id="CAMKVN010016093">
    <property type="protein sequence ID" value="CAI2197324.1"/>
    <property type="molecule type" value="Genomic_DNA"/>
</dbReference>
<feature type="non-terminal residue" evidence="2">
    <location>
        <position position="1"/>
    </location>
</feature>
<gene>
    <name evidence="2" type="ORF">FWILDA_LOCUS18020</name>
</gene>
<evidence type="ECO:0000313" key="3">
    <source>
        <dbReference type="Proteomes" id="UP001153678"/>
    </source>
</evidence>
<feature type="region of interest" description="Disordered" evidence="1">
    <location>
        <begin position="174"/>
        <end position="198"/>
    </location>
</feature>